<gene>
    <name evidence="1" type="ORF">BCV71DRAFT_282791</name>
</gene>
<protein>
    <submittedName>
        <fullName evidence="1">Uncharacterized protein</fullName>
    </submittedName>
</protein>
<accession>A0A1X0RJN4</accession>
<sequence length="146" mass="16958">MVLYKLVFYIKKLLQEKNLFSCKEKSSASSIFDKLVKKCTNLDIEFIEVPKDRLKRQLFFMEQSLNMARGGLNHHSGSVDQVSAKFKTIIPASFEYQPVPIDQRKYTQLLTKDSNLLDDIEQLINCIIKFNHCSVLVTSFDFFAHN</sequence>
<dbReference type="AlphaFoldDB" id="A0A1X0RJN4"/>
<proteinExistence type="predicted"/>
<dbReference type="Proteomes" id="UP000242381">
    <property type="component" value="Unassembled WGS sequence"/>
</dbReference>
<organism evidence="1 2">
    <name type="scientific">Rhizopus microsporus</name>
    <dbReference type="NCBI Taxonomy" id="58291"/>
    <lineage>
        <taxon>Eukaryota</taxon>
        <taxon>Fungi</taxon>
        <taxon>Fungi incertae sedis</taxon>
        <taxon>Mucoromycota</taxon>
        <taxon>Mucoromycotina</taxon>
        <taxon>Mucoromycetes</taxon>
        <taxon>Mucorales</taxon>
        <taxon>Mucorineae</taxon>
        <taxon>Rhizopodaceae</taxon>
        <taxon>Rhizopus</taxon>
    </lineage>
</organism>
<reference evidence="1 2" key="1">
    <citation type="journal article" date="2016" name="Proc. Natl. Acad. Sci. U.S.A.">
        <title>Lipid metabolic changes in an early divergent fungus govern the establishment of a mutualistic symbiosis with endobacteria.</title>
        <authorList>
            <person name="Lastovetsky O.A."/>
            <person name="Gaspar M.L."/>
            <person name="Mondo S.J."/>
            <person name="LaButti K.M."/>
            <person name="Sandor L."/>
            <person name="Grigoriev I.V."/>
            <person name="Henry S.A."/>
            <person name="Pawlowska T.E."/>
        </authorList>
    </citation>
    <scope>NUCLEOTIDE SEQUENCE [LARGE SCALE GENOMIC DNA]</scope>
    <source>
        <strain evidence="1 2">ATCC 11559</strain>
    </source>
</reference>
<name>A0A1X0RJN4_RHIZD</name>
<evidence type="ECO:0000313" key="2">
    <source>
        <dbReference type="Proteomes" id="UP000242381"/>
    </source>
</evidence>
<dbReference type="EMBL" id="KV921752">
    <property type="protein sequence ID" value="ORE12249.1"/>
    <property type="molecule type" value="Genomic_DNA"/>
</dbReference>
<evidence type="ECO:0000313" key="1">
    <source>
        <dbReference type="EMBL" id="ORE12249.1"/>
    </source>
</evidence>